<organism evidence="3 4">
    <name type="scientific">Chitinophaga agrisoli</name>
    <dbReference type="NCBI Taxonomy" id="2607653"/>
    <lineage>
        <taxon>Bacteria</taxon>
        <taxon>Pseudomonadati</taxon>
        <taxon>Bacteroidota</taxon>
        <taxon>Chitinophagia</taxon>
        <taxon>Chitinophagales</taxon>
        <taxon>Chitinophagaceae</taxon>
        <taxon>Chitinophaga</taxon>
    </lineage>
</organism>
<proteinExistence type="predicted"/>
<name>A0A5B2VIB0_9BACT</name>
<sequence length="1268" mass="132956">MKKILAFLYLCLAFALGTAQAQVLNAPARVCLSPDATNKRWATVSVGNPNGDYTQWDITRGGVAAVAGVDYNILYGGTALSQGCNNCATASPQNRSLVIEFLKAGTYNVRARGRNSTTGTVRSDVNKNIVVESCVIDVCRGENDEMANFKEDFGQTTSRIALDPSRGQIQYIPNLVNGSDLQDNQYAISNQMQLKPDWDQSLDHTGNTNGAMLVANSSIDKKSFYSRPVGSLCPGATYNFTAWFRNANSQDVIEDICQGGYIYAGVTFEVLNAKNPSQVLASFNTNDVSMPLQANPPNRGWQLYGGSFKTPPKIDSVIVRIKNNNPGGCGNDIAIDDIQFAYCGPQIYSFFDGQTDQLGGTYTMCAGAETNLTSVINPKTYFDTAQYFWQYTRDTTKATGGWTTIAGDGDGIVGADSSILHFNPDALILQGDPSLIDSVYFRLQVYERGNTTTCSQPSIPVKVRLLPNPKIVIDGTQICLGQEAVLFPDGEYNEFGWRWGPGPTDTTLTYPGDSLHVSPTTQTMYTVTGKKTYGNGESRVCYRSATALVLVDDPPVIDLNLTSTNPICIGQSVTLSIDQSNADNFYDILWDPTGSTDVTLTHTPTVVGPNKYKVTVTNGACVDMDSVIVNVIDKPNLTLGTIDPSCRTTGKFILPFSGVVNSPDKYDVVTVGPNAMPGFTALNNATFPATSPITVNYPVGTAPGTYNFNLVLRNTTLNSCETTKPFTVTVIAPSVAPIGIEARVSQVCVRDTVTLKVIGGTLGTGAQWVWYTGSCGAPGTQVGTGPSITRTITSTTTFYVRAESTGPCGNTTCASTTVTVFAQPSAANAGIDQVHCEVPTFTMAGSVPSPATAKGTWSVVSSSAPLASIVIANPSVRNTTVTVPNGDTAVLAWTISNGPCPTSADQVTLTNFRKPSQAAAGNDLFGCELASFTLGATDPAVGTGVWTIVSGTATIANTALYNSAVTVPAGTTAVLRWTVSNGNPTCTSTTDDVSITNYQKPSPADAGADQSGCNVTFFDMAATAPTVGTGTWTVVSGAATILTPNSPTTRVNIVPGNTAVLRWAVSNGSPTCPPVTDGVQLTSYKLPTTADAGADQSHCNISTFTMAANAPAAGAGTGRWSVISGSATITDLTDRNTTVTVAAGNTAVLRWTISNGGTVCTPSSDDVTLINYELPSAAVAGDDQSDCNVTFFDMTATAPAVGTGVWTIVSGTATIVAPTSPTTRVNLTPGSTVVLRWTVSNGSPTCTSNTDDVTLVSYKTPTTAAAGG</sequence>
<evidence type="ECO:0000256" key="1">
    <source>
        <dbReference type="SAM" id="SignalP"/>
    </source>
</evidence>
<dbReference type="InterPro" id="IPR044023">
    <property type="entry name" value="Ig_7"/>
</dbReference>
<evidence type="ECO:0000259" key="2">
    <source>
        <dbReference type="Pfam" id="PF19081"/>
    </source>
</evidence>
<reference evidence="3 4" key="2">
    <citation type="submission" date="2019-09" db="EMBL/GenBank/DDBJ databases">
        <authorList>
            <person name="Jin C."/>
        </authorList>
    </citation>
    <scope>NUCLEOTIDE SEQUENCE [LARGE SCALE GENOMIC DNA]</scope>
    <source>
        <strain evidence="3 4">BN140078</strain>
    </source>
</reference>
<accession>A0A5B2VIB0</accession>
<gene>
    <name evidence="3" type="ORF">F0L74_19225</name>
</gene>
<reference evidence="3 4" key="1">
    <citation type="submission" date="2019-09" db="EMBL/GenBank/DDBJ databases">
        <title>Chitinophaga ginsengihumi sp. nov., isolated from soil of ginseng rhizosphere.</title>
        <authorList>
            <person name="Lee J."/>
        </authorList>
    </citation>
    <scope>NUCLEOTIDE SEQUENCE [LARGE SCALE GENOMIC DNA]</scope>
    <source>
        <strain evidence="3 4">BN140078</strain>
    </source>
</reference>
<dbReference type="Gene3D" id="2.60.120.260">
    <property type="entry name" value="Galactose-binding domain-like"/>
    <property type="match status" value="1"/>
</dbReference>
<feature type="non-terminal residue" evidence="3">
    <location>
        <position position="1268"/>
    </location>
</feature>
<feature type="chain" id="PRO_5023135012" description="Ig-like domain-containing protein" evidence="1">
    <location>
        <begin position="22"/>
        <end position="1268"/>
    </location>
</feature>
<evidence type="ECO:0000313" key="3">
    <source>
        <dbReference type="EMBL" id="KAA2238368.1"/>
    </source>
</evidence>
<evidence type="ECO:0000313" key="4">
    <source>
        <dbReference type="Proteomes" id="UP000324611"/>
    </source>
</evidence>
<keyword evidence="4" id="KW-1185">Reference proteome</keyword>
<dbReference type="EMBL" id="VUOC01000004">
    <property type="protein sequence ID" value="KAA2238368.1"/>
    <property type="molecule type" value="Genomic_DNA"/>
</dbReference>
<dbReference type="Pfam" id="PF19081">
    <property type="entry name" value="Ig_7"/>
    <property type="match status" value="1"/>
</dbReference>
<feature type="signal peptide" evidence="1">
    <location>
        <begin position="1"/>
        <end position="21"/>
    </location>
</feature>
<feature type="domain" description="Ig-like" evidence="2">
    <location>
        <begin position="744"/>
        <end position="820"/>
    </location>
</feature>
<protein>
    <recommendedName>
        <fullName evidence="2">Ig-like domain-containing protein</fullName>
    </recommendedName>
</protein>
<comment type="caution">
    <text evidence="3">The sequence shown here is derived from an EMBL/GenBank/DDBJ whole genome shotgun (WGS) entry which is preliminary data.</text>
</comment>
<keyword evidence="1" id="KW-0732">Signal</keyword>
<dbReference type="AlphaFoldDB" id="A0A5B2VIB0"/>
<dbReference type="RefSeq" id="WP_149839550.1">
    <property type="nucleotide sequence ID" value="NZ_VUOC01000004.1"/>
</dbReference>
<dbReference type="Proteomes" id="UP000324611">
    <property type="component" value="Unassembled WGS sequence"/>
</dbReference>